<keyword evidence="9" id="KW-1185">Reference proteome</keyword>
<evidence type="ECO:0000256" key="1">
    <source>
        <dbReference type="ARBA" id="ARBA00006104"/>
    </source>
</evidence>
<feature type="active site" description="Proton acceptor" evidence="5">
    <location>
        <position position="382"/>
    </location>
</feature>
<dbReference type="EMBL" id="GL833140">
    <property type="protein sequence ID" value="EGB05516.1"/>
    <property type="molecule type" value="Genomic_DNA"/>
</dbReference>
<dbReference type="PANTHER" id="PTHR14226:SF66">
    <property type="entry name" value="TRIACYLGLYCEROL LIPASE PTL2"/>
    <property type="match status" value="1"/>
</dbReference>
<dbReference type="InterPro" id="IPR050301">
    <property type="entry name" value="NTE"/>
</dbReference>
<dbReference type="GO" id="GO:0016042">
    <property type="term" value="P:lipid catabolic process"/>
    <property type="evidence" value="ECO:0007669"/>
    <property type="project" value="UniProtKB-UniRule"/>
</dbReference>
<dbReference type="Pfam" id="PF11815">
    <property type="entry name" value="DUF3336"/>
    <property type="match status" value="1"/>
</dbReference>
<dbReference type="Proteomes" id="UP000002729">
    <property type="component" value="Unassembled WGS sequence"/>
</dbReference>
<organism evidence="9">
    <name type="scientific">Aureococcus anophagefferens</name>
    <name type="common">Harmful bloom alga</name>
    <dbReference type="NCBI Taxonomy" id="44056"/>
    <lineage>
        <taxon>Eukaryota</taxon>
        <taxon>Sar</taxon>
        <taxon>Stramenopiles</taxon>
        <taxon>Ochrophyta</taxon>
        <taxon>Pelagophyceae</taxon>
        <taxon>Pelagomonadales</taxon>
        <taxon>Pelagomonadaceae</taxon>
        <taxon>Aureococcus</taxon>
    </lineage>
</organism>
<evidence type="ECO:0000256" key="6">
    <source>
        <dbReference type="SAM" id="Phobius"/>
    </source>
</evidence>
<evidence type="ECO:0000256" key="3">
    <source>
        <dbReference type="ARBA" id="ARBA00022963"/>
    </source>
</evidence>
<comment type="similarity">
    <text evidence="1">Belongs to the PLPL family.</text>
</comment>
<dbReference type="SUPFAM" id="SSF52151">
    <property type="entry name" value="FabD/lysophospholipase-like"/>
    <property type="match status" value="1"/>
</dbReference>
<evidence type="ECO:0000313" key="8">
    <source>
        <dbReference type="EMBL" id="EGB05516.1"/>
    </source>
</evidence>
<dbReference type="PANTHER" id="PTHR14226">
    <property type="entry name" value="NEUROPATHY TARGET ESTERASE/SWISS CHEESE D.MELANOGASTER"/>
    <property type="match status" value="1"/>
</dbReference>
<feature type="short sequence motif" description="GXSXG" evidence="5">
    <location>
        <begin position="226"/>
        <end position="230"/>
    </location>
</feature>
<dbReference type="GO" id="GO:0004806">
    <property type="term" value="F:triacylglycerol lipase activity"/>
    <property type="evidence" value="ECO:0007669"/>
    <property type="project" value="InterPro"/>
</dbReference>
<dbReference type="AlphaFoldDB" id="F0YH29"/>
<name>F0YH29_AURAN</name>
<evidence type="ECO:0000256" key="4">
    <source>
        <dbReference type="ARBA" id="ARBA00023098"/>
    </source>
</evidence>
<keyword evidence="6" id="KW-0812">Transmembrane</keyword>
<reference evidence="8 9" key="1">
    <citation type="journal article" date="2011" name="Proc. Natl. Acad. Sci. U.S.A.">
        <title>Niche of harmful alga Aureococcus anophagefferens revealed through ecogenomics.</title>
        <authorList>
            <person name="Gobler C.J."/>
            <person name="Berry D.L."/>
            <person name="Dyhrman S.T."/>
            <person name="Wilhelm S.W."/>
            <person name="Salamov A."/>
            <person name="Lobanov A.V."/>
            <person name="Zhang Y."/>
            <person name="Collier J.L."/>
            <person name="Wurch L.L."/>
            <person name="Kustka A.B."/>
            <person name="Dill B.D."/>
            <person name="Shah M."/>
            <person name="VerBerkmoes N.C."/>
            <person name="Kuo A."/>
            <person name="Terry A."/>
            <person name="Pangilinan J."/>
            <person name="Lindquist E.A."/>
            <person name="Lucas S."/>
            <person name="Paulsen I.T."/>
            <person name="Hattenrath-Lehmann T.K."/>
            <person name="Talmage S.C."/>
            <person name="Walker E.A."/>
            <person name="Koch F."/>
            <person name="Burson A.M."/>
            <person name="Marcoval M.A."/>
            <person name="Tang Y.Z."/>
            <person name="Lecleir G.R."/>
            <person name="Coyne K.J."/>
            <person name="Berg G.M."/>
            <person name="Bertrand E.M."/>
            <person name="Saito M.A."/>
            <person name="Gladyshev V.N."/>
            <person name="Grigoriev I.V."/>
        </authorList>
    </citation>
    <scope>NUCLEOTIDE SEQUENCE [LARGE SCALE GENOMIC DNA]</scope>
    <source>
        <strain evidence="9">CCMP 1984</strain>
    </source>
</reference>
<accession>F0YH29</accession>
<dbReference type="InterPro" id="IPR016035">
    <property type="entry name" value="Acyl_Trfase/lysoPLipase"/>
</dbReference>
<sequence length="608" mass="66646">MWPRFNRVTYHILRWPILVVVYAFVFVELLFYCALRLFVAFAEFAVATPKHRELRHALRHSKDYETWLACARALDSSKGVAVWQSDLRSTRYNWPFVKGLIAQLREARASDDWRAVAVALRLCSRPNVGGIMAPQLFSATHTGDPKLVVTDFVEEIAASVRWLTAYALASNDAACVSTARELLGAARESYGRTVLSLSGGGALGTYHFGVVRALLTEDMLPETICGTSAGSIISVFACCRTRAELEEDLYDDAKLVRYLRCFDRSPWACVKSFLKTGHAYDGGEWMDIAKWFANDRPEGVLNMTFAEAYARSKKKLAITVHAKGKRAPPVLLTHLTSPHVTIVSAVVATAAVPLLIAPQVLLEKDPETGVVAPQAGGEAYIDGSIVHDIPTVGLKEAFNAKFVVASQVNPHFQPMLYSTHGAAGEPCRWSPSFGALSSEDAWRGGFVLAALELYLRTDMVNKLKFLADIDASPGWSGKMFAQSFEGTITITPRLAPVDYLNLFSNPTPGNIGRYTREGRVATYQKMAMLRTRLSVERALNEGCDALRPKPALVRASSDHGFAGHGADRPRMRRLGGAGALDWATPSTISAFPDVDADPDAHCFDDDGL</sequence>
<dbReference type="OrthoDB" id="15478at2759"/>
<dbReference type="InterPro" id="IPR002641">
    <property type="entry name" value="PNPLA_dom"/>
</dbReference>
<evidence type="ECO:0000256" key="2">
    <source>
        <dbReference type="ARBA" id="ARBA00022801"/>
    </source>
</evidence>
<dbReference type="Gene3D" id="3.40.1090.10">
    <property type="entry name" value="Cytosolic phospholipase A2 catalytic domain"/>
    <property type="match status" value="2"/>
</dbReference>
<dbReference type="GeneID" id="20220908"/>
<feature type="short sequence motif" description="GXGXXG" evidence="5">
    <location>
        <begin position="199"/>
        <end position="204"/>
    </location>
</feature>
<dbReference type="RefSeq" id="XP_009039650.1">
    <property type="nucleotide sequence ID" value="XM_009041402.1"/>
</dbReference>
<comment type="caution">
    <text evidence="5">Lacks conserved residue(s) required for the propagation of feature annotation.</text>
</comment>
<feature type="domain" description="PNPLA" evidence="7">
    <location>
        <begin position="195"/>
        <end position="395"/>
    </location>
</feature>
<gene>
    <name evidence="8" type="ORF">AURANDRAFT_30594</name>
</gene>
<keyword evidence="3 5" id="KW-0442">Lipid degradation</keyword>
<dbReference type="InParanoid" id="F0YH29"/>
<dbReference type="Pfam" id="PF01734">
    <property type="entry name" value="Patatin"/>
    <property type="match status" value="1"/>
</dbReference>
<feature type="active site" description="Nucleophile" evidence="5">
    <location>
        <position position="228"/>
    </location>
</feature>
<keyword evidence="6" id="KW-0472">Membrane</keyword>
<feature type="transmembrane region" description="Helical" evidence="6">
    <location>
        <begin position="12"/>
        <end position="32"/>
    </location>
</feature>
<dbReference type="InterPro" id="IPR021771">
    <property type="entry name" value="Triacylglycerol_lipase_N"/>
</dbReference>
<dbReference type="KEGG" id="aaf:AURANDRAFT_30594"/>
<evidence type="ECO:0000313" key="9">
    <source>
        <dbReference type="Proteomes" id="UP000002729"/>
    </source>
</evidence>
<dbReference type="PROSITE" id="PS51635">
    <property type="entry name" value="PNPLA"/>
    <property type="match status" value="1"/>
</dbReference>
<dbReference type="eggNOG" id="KOG2214">
    <property type="taxonomic scope" value="Eukaryota"/>
</dbReference>
<keyword evidence="2 5" id="KW-0378">Hydrolase</keyword>
<evidence type="ECO:0000259" key="7">
    <source>
        <dbReference type="PROSITE" id="PS51635"/>
    </source>
</evidence>
<evidence type="ECO:0000256" key="5">
    <source>
        <dbReference type="PROSITE-ProRule" id="PRU01161"/>
    </source>
</evidence>
<keyword evidence="4 5" id="KW-0443">Lipid metabolism</keyword>
<dbReference type="OMA" id="CSWFTRG"/>
<keyword evidence="6" id="KW-1133">Transmembrane helix</keyword>
<proteinExistence type="inferred from homology"/>
<protein>
    <recommendedName>
        <fullName evidence="7">PNPLA domain-containing protein</fullName>
    </recommendedName>
</protein>